<evidence type="ECO:0008006" key="3">
    <source>
        <dbReference type="Google" id="ProtNLM"/>
    </source>
</evidence>
<gene>
    <name evidence="1" type="ORF">ACFO0N_01110</name>
</gene>
<evidence type="ECO:0000313" key="2">
    <source>
        <dbReference type="Proteomes" id="UP001595921"/>
    </source>
</evidence>
<dbReference type="AlphaFoldDB" id="A0ABD5P782"/>
<comment type="caution">
    <text evidence="1">The sequence shown here is derived from an EMBL/GenBank/DDBJ whole genome shotgun (WGS) entry which is preliminary data.</text>
</comment>
<dbReference type="SUPFAM" id="SSF46785">
    <property type="entry name" value="Winged helix' DNA-binding domain"/>
    <property type="match status" value="1"/>
</dbReference>
<protein>
    <recommendedName>
        <fullName evidence="3">ArsR family transcriptional regulator</fullName>
    </recommendedName>
</protein>
<dbReference type="InterPro" id="IPR036388">
    <property type="entry name" value="WH-like_DNA-bd_sf"/>
</dbReference>
<name>A0ABD5P782_9EURY</name>
<dbReference type="InterPro" id="IPR036390">
    <property type="entry name" value="WH_DNA-bd_sf"/>
</dbReference>
<accession>A0ABD5P782</accession>
<dbReference type="Proteomes" id="UP001595921">
    <property type="component" value="Unassembled WGS sequence"/>
</dbReference>
<reference evidence="1 2" key="1">
    <citation type="journal article" date="2019" name="Int. J. Syst. Evol. Microbiol.">
        <title>The Global Catalogue of Microorganisms (GCM) 10K type strain sequencing project: providing services to taxonomists for standard genome sequencing and annotation.</title>
        <authorList>
            <consortium name="The Broad Institute Genomics Platform"/>
            <consortium name="The Broad Institute Genome Sequencing Center for Infectious Disease"/>
            <person name="Wu L."/>
            <person name="Ma J."/>
        </authorList>
    </citation>
    <scope>NUCLEOTIDE SEQUENCE [LARGE SCALE GENOMIC DNA]</scope>
    <source>
        <strain evidence="1 2">CGMCC 1.12553</strain>
    </source>
</reference>
<dbReference type="Gene3D" id="1.10.10.10">
    <property type="entry name" value="Winged helix-like DNA-binding domain superfamily/Winged helix DNA-binding domain"/>
    <property type="match status" value="1"/>
</dbReference>
<organism evidence="1 2">
    <name type="scientific">Halobium salinum</name>
    <dbReference type="NCBI Taxonomy" id="1364940"/>
    <lineage>
        <taxon>Archaea</taxon>
        <taxon>Methanobacteriati</taxon>
        <taxon>Methanobacteriota</taxon>
        <taxon>Stenosarchaea group</taxon>
        <taxon>Halobacteria</taxon>
        <taxon>Halobacteriales</taxon>
        <taxon>Haloferacaceae</taxon>
        <taxon>Halobium</taxon>
    </lineage>
</organism>
<evidence type="ECO:0000313" key="1">
    <source>
        <dbReference type="EMBL" id="MFC4356543.1"/>
    </source>
</evidence>
<dbReference type="EMBL" id="JBHSDS010000002">
    <property type="protein sequence ID" value="MFC4356543.1"/>
    <property type="molecule type" value="Genomic_DNA"/>
</dbReference>
<dbReference type="RefSeq" id="WP_267624979.1">
    <property type="nucleotide sequence ID" value="NZ_JAODIW010000010.1"/>
</dbReference>
<proteinExistence type="predicted"/>
<keyword evidence="2" id="KW-1185">Reference proteome</keyword>
<sequence length="125" mass="14150">MPDRPRNPEDLLPDDPQLPLEHYLSMLRPLTDPLGFRCAYWLLSEDLTVEELTDRLSADADAVHDSLSALADVGVVERRVRVRDDVSNEYYRATIIAETLLSCVAELMTREHLFASVYDSDSDGL</sequence>